<dbReference type="InterPro" id="IPR036259">
    <property type="entry name" value="MFS_trans_sf"/>
</dbReference>
<feature type="transmembrane region" description="Helical" evidence="6">
    <location>
        <begin position="53"/>
        <end position="77"/>
    </location>
</feature>
<feature type="domain" description="Major facilitator superfamily (MFS) profile" evidence="7">
    <location>
        <begin position="53"/>
        <end position="462"/>
    </location>
</feature>
<feature type="transmembrane region" description="Helical" evidence="6">
    <location>
        <begin position="145"/>
        <end position="166"/>
    </location>
</feature>
<dbReference type="EMBL" id="MCGE01000003">
    <property type="protein sequence ID" value="ORZ23512.1"/>
    <property type="molecule type" value="Genomic_DNA"/>
</dbReference>
<evidence type="ECO:0000256" key="2">
    <source>
        <dbReference type="ARBA" id="ARBA00022448"/>
    </source>
</evidence>
<feature type="transmembrane region" description="Helical" evidence="6">
    <location>
        <begin position="178"/>
        <end position="201"/>
    </location>
</feature>
<dbReference type="PANTHER" id="PTHR43791">
    <property type="entry name" value="PERMEASE-RELATED"/>
    <property type="match status" value="1"/>
</dbReference>
<dbReference type="Gene3D" id="1.20.1250.20">
    <property type="entry name" value="MFS general substrate transporter like domains"/>
    <property type="match status" value="2"/>
</dbReference>
<dbReference type="GO" id="GO:0022857">
    <property type="term" value="F:transmembrane transporter activity"/>
    <property type="evidence" value="ECO:0007669"/>
    <property type="project" value="InterPro"/>
</dbReference>
<evidence type="ECO:0000313" key="9">
    <source>
        <dbReference type="Proteomes" id="UP000193560"/>
    </source>
</evidence>
<name>A0A1X2IWV4_9FUNG</name>
<dbReference type="AlphaFoldDB" id="A0A1X2IWV4"/>
<organism evidence="8 9">
    <name type="scientific">Absidia repens</name>
    <dbReference type="NCBI Taxonomy" id="90262"/>
    <lineage>
        <taxon>Eukaryota</taxon>
        <taxon>Fungi</taxon>
        <taxon>Fungi incertae sedis</taxon>
        <taxon>Mucoromycota</taxon>
        <taxon>Mucoromycotina</taxon>
        <taxon>Mucoromycetes</taxon>
        <taxon>Mucorales</taxon>
        <taxon>Cunninghamellaceae</taxon>
        <taxon>Absidia</taxon>
    </lineage>
</organism>
<feature type="transmembrane region" description="Helical" evidence="6">
    <location>
        <begin position="89"/>
        <end position="108"/>
    </location>
</feature>
<keyword evidence="9" id="KW-1185">Reference proteome</keyword>
<evidence type="ECO:0000256" key="1">
    <source>
        <dbReference type="ARBA" id="ARBA00004141"/>
    </source>
</evidence>
<dbReference type="PANTHER" id="PTHR43791:SF36">
    <property type="entry name" value="TRANSPORTER, PUTATIVE (AFU_ORTHOLOGUE AFUA_6G08340)-RELATED"/>
    <property type="match status" value="1"/>
</dbReference>
<proteinExistence type="predicted"/>
<feature type="transmembrane region" description="Helical" evidence="6">
    <location>
        <begin position="282"/>
        <end position="306"/>
    </location>
</feature>
<feature type="transmembrane region" description="Helical" evidence="6">
    <location>
        <begin position="437"/>
        <end position="457"/>
    </location>
</feature>
<keyword evidence="2" id="KW-0813">Transport</keyword>
<evidence type="ECO:0000256" key="6">
    <source>
        <dbReference type="SAM" id="Phobius"/>
    </source>
</evidence>
<comment type="caution">
    <text evidence="8">The sequence shown here is derived from an EMBL/GenBank/DDBJ whole genome shotgun (WGS) entry which is preliminary data.</text>
</comment>
<feature type="transmembrane region" description="Helical" evidence="6">
    <location>
        <begin position="120"/>
        <end position="139"/>
    </location>
</feature>
<dbReference type="Proteomes" id="UP000193560">
    <property type="component" value="Unassembled WGS sequence"/>
</dbReference>
<feature type="transmembrane region" description="Helical" evidence="6">
    <location>
        <begin position="373"/>
        <end position="392"/>
    </location>
</feature>
<dbReference type="PROSITE" id="PS50850">
    <property type="entry name" value="MFS"/>
    <property type="match status" value="1"/>
</dbReference>
<keyword evidence="3 6" id="KW-0812">Transmembrane</keyword>
<accession>A0A1X2IWV4</accession>
<evidence type="ECO:0000256" key="4">
    <source>
        <dbReference type="ARBA" id="ARBA00022989"/>
    </source>
</evidence>
<feature type="transmembrane region" description="Helical" evidence="6">
    <location>
        <begin position="213"/>
        <end position="235"/>
    </location>
</feature>
<keyword evidence="5 6" id="KW-0472">Membrane</keyword>
<dbReference type="Pfam" id="PF07690">
    <property type="entry name" value="MFS_1"/>
    <property type="match status" value="1"/>
</dbReference>
<comment type="subcellular location">
    <subcellularLocation>
        <location evidence="1">Membrane</location>
        <topology evidence="1">Multi-pass membrane protein</topology>
    </subcellularLocation>
</comment>
<keyword evidence="4 6" id="KW-1133">Transmembrane helix</keyword>
<dbReference type="GO" id="GO:0016020">
    <property type="term" value="C:membrane"/>
    <property type="evidence" value="ECO:0007669"/>
    <property type="project" value="UniProtKB-SubCell"/>
</dbReference>
<evidence type="ECO:0000259" key="7">
    <source>
        <dbReference type="PROSITE" id="PS50850"/>
    </source>
</evidence>
<gene>
    <name evidence="8" type="ORF">BCR42DRAFT_447193</name>
</gene>
<dbReference type="InterPro" id="IPR020846">
    <property type="entry name" value="MFS_dom"/>
</dbReference>
<evidence type="ECO:0000256" key="5">
    <source>
        <dbReference type="ARBA" id="ARBA00023136"/>
    </source>
</evidence>
<dbReference type="InterPro" id="IPR011701">
    <property type="entry name" value="MFS"/>
</dbReference>
<feature type="transmembrane region" description="Helical" evidence="6">
    <location>
        <begin position="404"/>
        <end position="425"/>
    </location>
</feature>
<evidence type="ECO:0000256" key="3">
    <source>
        <dbReference type="ARBA" id="ARBA00022692"/>
    </source>
</evidence>
<evidence type="ECO:0000313" key="8">
    <source>
        <dbReference type="EMBL" id="ORZ23512.1"/>
    </source>
</evidence>
<protein>
    <submittedName>
        <fullName evidence="8">Major facilitator superfamily domain-containing protein</fullName>
    </submittedName>
</protein>
<feature type="transmembrane region" description="Helical" evidence="6">
    <location>
        <begin position="318"/>
        <end position="338"/>
    </location>
</feature>
<dbReference type="SUPFAM" id="SSF103473">
    <property type="entry name" value="MFS general substrate transporter"/>
    <property type="match status" value="1"/>
</dbReference>
<reference evidence="8 9" key="1">
    <citation type="submission" date="2016-07" db="EMBL/GenBank/DDBJ databases">
        <title>Pervasive Adenine N6-methylation of Active Genes in Fungi.</title>
        <authorList>
            <consortium name="DOE Joint Genome Institute"/>
            <person name="Mondo S.J."/>
            <person name="Dannebaum R.O."/>
            <person name="Kuo R.C."/>
            <person name="Labutti K."/>
            <person name="Haridas S."/>
            <person name="Kuo A."/>
            <person name="Salamov A."/>
            <person name="Ahrendt S.R."/>
            <person name="Lipzen A."/>
            <person name="Sullivan W."/>
            <person name="Andreopoulos W.B."/>
            <person name="Clum A."/>
            <person name="Lindquist E."/>
            <person name="Daum C."/>
            <person name="Ramamoorthy G.K."/>
            <person name="Gryganskyi A."/>
            <person name="Culley D."/>
            <person name="Magnuson J.K."/>
            <person name="James T.Y."/>
            <person name="O'Malley M.A."/>
            <person name="Stajich J.E."/>
            <person name="Spatafora J.W."/>
            <person name="Visel A."/>
            <person name="Grigoriev I.V."/>
        </authorList>
    </citation>
    <scope>NUCLEOTIDE SEQUENCE [LARGE SCALE GENOMIC DNA]</scope>
    <source>
        <strain evidence="8 9">NRRL 1336</strain>
    </source>
</reference>
<feature type="transmembrane region" description="Helical" evidence="6">
    <location>
        <begin position="345"/>
        <end position="367"/>
    </location>
</feature>
<dbReference type="OrthoDB" id="6730379at2759"/>
<sequence>MSTDNKKEKLAFDHIERNDVDSYTEKDTASEIHAPVIKSEAEKRFIKKLNWRLLPFIWAIVFIQFADKSSISISAVLGMLEDTNTSQSQYSLLGSIFYVGFIVFQLPNNYLIQRLPLNRYLGSMLILWGISVGCTALSQTFSHLVVCRILLGVFESGTYVILYMIISSLYRRQEQSVCFGFLWMSNSSGTILAVLIAYGVAHLDGAHGIAAWRWNYLVFGILTVAIGIATFFLMVDSPHSELLQLTEEEKQIVEERTQDNSVVKKRTVKVSHYWESVKEPRYWLVVLAAMCNNFSNGGLVVFSTPFVATLGFESLNAILLQIPSASVSVLFVILAVVIHRKLNSMALAVIASSGLAMIGCILLATLPHTAVKLVGYYLAWGFNGSYTMLLTLVAKNVSGYSKKIFYNASIMVAYTIGNFIGPIVMLSNEAPVYRSGMLIFMVGNFMVIVCICAMIWLMHRTNKQRIRNGITGKTDAHLDLTDKEDTNFIYKF</sequence>
<dbReference type="STRING" id="90262.A0A1X2IWV4"/>